<feature type="domain" description="PAS" evidence="8">
    <location>
        <begin position="259"/>
        <end position="297"/>
    </location>
</feature>
<dbReference type="InterPro" id="IPR000700">
    <property type="entry name" value="PAS-assoc_C"/>
</dbReference>
<organism evidence="10 11">
    <name type="scientific">Adhaeribacter terreus</name>
    <dbReference type="NCBI Taxonomy" id="529703"/>
    <lineage>
        <taxon>Bacteria</taxon>
        <taxon>Pseudomonadati</taxon>
        <taxon>Bacteroidota</taxon>
        <taxon>Cytophagia</taxon>
        <taxon>Cytophagales</taxon>
        <taxon>Hymenobacteraceae</taxon>
        <taxon>Adhaeribacter</taxon>
    </lineage>
</organism>
<comment type="caution">
    <text evidence="10">The sequence shown here is derived from an EMBL/GenBank/DDBJ whole genome shotgun (WGS) entry which is preliminary data.</text>
</comment>
<feature type="domain" description="Histidine kinase" evidence="7">
    <location>
        <begin position="514"/>
        <end position="727"/>
    </location>
</feature>
<keyword evidence="5" id="KW-0418">Kinase</keyword>
<dbReference type="Pfam" id="PF13426">
    <property type="entry name" value="PAS_9"/>
    <property type="match status" value="2"/>
</dbReference>
<keyword evidence="6" id="KW-0175">Coiled coil</keyword>
<evidence type="ECO:0000259" key="9">
    <source>
        <dbReference type="PROSITE" id="PS50113"/>
    </source>
</evidence>
<dbReference type="InterPro" id="IPR005467">
    <property type="entry name" value="His_kinase_dom"/>
</dbReference>
<dbReference type="Pfam" id="PF13188">
    <property type="entry name" value="PAS_8"/>
    <property type="match status" value="1"/>
</dbReference>
<dbReference type="SUPFAM" id="SSF55874">
    <property type="entry name" value="ATPase domain of HSP90 chaperone/DNA topoisomerase II/histidine kinase"/>
    <property type="match status" value="1"/>
</dbReference>
<dbReference type="SMART" id="SM00091">
    <property type="entry name" value="PAS"/>
    <property type="match status" value="4"/>
</dbReference>
<accession>A0ABW0EDE9</accession>
<dbReference type="InterPro" id="IPR003594">
    <property type="entry name" value="HATPase_dom"/>
</dbReference>
<dbReference type="InterPro" id="IPR035965">
    <property type="entry name" value="PAS-like_dom_sf"/>
</dbReference>
<dbReference type="PROSITE" id="PS50109">
    <property type="entry name" value="HIS_KIN"/>
    <property type="match status" value="1"/>
</dbReference>
<evidence type="ECO:0000256" key="6">
    <source>
        <dbReference type="SAM" id="Coils"/>
    </source>
</evidence>
<dbReference type="Pfam" id="PF02518">
    <property type="entry name" value="HATPase_c"/>
    <property type="match status" value="1"/>
</dbReference>
<dbReference type="InterPro" id="IPR004358">
    <property type="entry name" value="Sig_transdc_His_kin-like_C"/>
</dbReference>
<dbReference type="EC" id="2.7.13.3" evidence="2"/>
<proteinExistence type="predicted"/>
<dbReference type="PRINTS" id="PR00344">
    <property type="entry name" value="BCTRLSENSOR"/>
</dbReference>
<dbReference type="SUPFAM" id="SSF47384">
    <property type="entry name" value="Homodimeric domain of signal transducing histidine kinase"/>
    <property type="match status" value="1"/>
</dbReference>
<evidence type="ECO:0000256" key="3">
    <source>
        <dbReference type="ARBA" id="ARBA00022553"/>
    </source>
</evidence>
<dbReference type="Gene3D" id="3.30.565.10">
    <property type="entry name" value="Histidine kinase-like ATPase, C-terminal domain"/>
    <property type="match status" value="1"/>
</dbReference>
<dbReference type="SMART" id="SM00387">
    <property type="entry name" value="HATPase_c"/>
    <property type="match status" value="1"/>
</dbReference>
<evidence type="ECO:0000256" key="1">
    <source>
        <dbReference type="ARBA" id="ARBA00000085"/>
    </source>
</evidence>
<dbReference type="EMBL" id="JBHSKT010000005">
    <property type="protein sequence ID" value="MFC5271095.1"/>
    <property type="molecule type" value="Genomic_DNA"/>
</dbReference>
<evidence type="ECO:0000313" key="11">
    <source>
        <dbReference type="Proteomes" id="UP001596161"/>
    </source>
</evidence>
<dbReference type="CDD" id="cd00130">
    <property type="entry name" value="PAS"/>
    <property type="match status" value="3"/>
</dbReference>
<feature type="domain" description="PAS" evidence="8">
    <location>
        <begin position="8"/>
        <end position="71"/>
    </location>
</feature>
<dbReference type="InterPro" id="IPR001610">
    <property type="entry name" value="PAC"/>
</dbReference>
<keyword evidence="3" id="KW-0597">Phosphoprotein</keyword>
<feature type="domain" description="PAC" evidence="9">
    <location>
        <begin position="444"/>
        <end position="496"/>
    </location>
</feature>
<evidence type="ECO:0000256" key="4">
    <source>
        <dbReference type="ARBA" id="ARBA00022679"/>
    </source>
</evidence>
<dbReference type="PANTHER" id="PTHR43304">
    <property type="entry name" value="PHYTOCHROME-LIKE PROTEIN CPH1"/>
    <property type="match status" value="1"/>
</dbReference>
<dbReference type="Gene3D" id="3.30.450.20">
    <property type="entry name" value="PAS domain"/>
    <property type="match status" value="4"/>
</dbReference>
<dbReference type="InterPro" id="IPR052162">
    <property type="entry name" value="Sensor_kinase/Photoreceptor"/>
</dbReference>
<dbReference type="SMART" id="SM00086">
    <property type="entry name" value="PAC"/>
    <property type="match status" value="3"/>
</dbReference>
<dbReference type="PROSITE" id="PS50112">
    <property type="entry name" value="PAS"/>
    <property type="match status" value="4"/>
</dbReference>
<dbReference type="SUPFAM" id="SSF55785">
    <property type="entry name" value="PYP-like sensor domain (PAS domain)"/>
    <property type="match status" value="4"/>
</dbReference>
<dbReference type="Proteomes" id="UP001596161">
    <property type="component" value="Unassembled WGS sequence"/>
</dbReference>
<dbReference type="InterPro" id="IPR000014">
    <property type="entry name" value="PAS"/>
</dbReference>
<dbReference type="Gene3D" id="1.10.287.130">
    <property type="match status" value="1"/>
</dbReference>
<evidence type="ECO:0000256" key="5">
    <source>
        <dbReference type="ARBA" id="ARBA00022777"/>
    </source>
</evidence>
<keyword evidence="4" id="KW-0808">Transferase</keyword>
<feature type="domain" description="PAS" evidence="8">
    <location>
        <begin position="133"/>
        <end position="187"/>
    </location>
</feature>
<dbReference type="NCBIfam" id="TIGR00229">
    <property type="entry name" value="sensory_box"/>
    <property type="match status" value="4"/>
</dbReference>
<dbReference type="RefSeq" id="WP_378017461.1">
    <property type="nucleotide sequence ID" value="NZ_JBHSKT010000005.1"/>
</dbReference>
<reference evidence="11" key="1">
    <citation type="journal article" date="2019" name="Int. J. Syst. Evol. Microbiol.">
        <title>The Global Catalogue of Microorganisms (GCM) 10K type strain sequencing project: providing services to taxonomists for standard genome sequencing and annotation.</title>
        <authorList>
            <consortium name="The Broad Institute Genomics Platform"/>
            <consortium name="The Broad Institute Genome Sequencing Center for Infectious Disease"/>
            <person name="Wu L."/>
            <person name="Ma J."/>
        </authorList>
    </citation>
    <scope>NUCLEOTIDE SEQUENCE [LARGE SCALE GENOMIC DNA]</scope>
    <source>
        <strain evidence="11">KACC 12602</strain>
    </source>
</reference>
<dbReference type="InterPro" id="IPR013655">
    <property type="entry name" value="PAS_fold_3"/>
</dbReference>
<evidence type="ECO:0000256" key="2">
    <source>
        <dbReference type="ARBA" id="ARBA00012438"/>
    </source>
</evidence>
<protein>
    <recommendedName>
        <fullName evidence="2">histidine kinase</fullName>
        <ecNumber evidence="2">2.7.13.3</ecNumber>
    </recommendedName>
</protein>
<evidence type="ECO:0000259" key="7">
    <source>
        <dbReference type="PROSITE" id="PS50109"/>
    </source>
</evidence>
<keyword evidence="11" id="KW-1185">Reference proteome</keyword>
<dbReference type="PANTHER" id="PTHR43304:SF1">
    <property type="entry name" value="PAC DOMAIN-CONTAINING PROTEIN"/>
    <property type="match status" value="1"/>
</dbReference>
<feature type="coiled-coil region" evidence="6">
    <location>
        <begin position="480"/>
        <end position="507"/>
    </location>
</feature>
<feature type="domain" description="PAS" evidence="8">
    <location>
        <begin position="364"/>
        <end position="415"/>
    </location>
</feature>
<name>A0ABW0EDE9_9BACT</name>
<feature type="domain" description="PAC" evidence="9">
    <location>
        <begin position="207"/>
        <end position="258"/>
    </location>
</feature>
<sequence length="727" mass="81644">MNSPIIAHPDFYASLVFNSSDLISILSPTGVYKYVSNSSTSILGIAPEEFIGKNALEFVHPEDVAVAAEALGEMQFRQSIHLPPFRFRDKNGRWRWLDCVIKDMTADPNIKGIVSNARDITKRVEAEQQLAMHEAYYSSLFKNHPDGAFALNPQGIIETANFGLEPVLGLPLNEIIGHPYTDFVAPDGYSNPIANQAFLKALNGESTSLELRAINKTRGAIWLHITAIPVILNGHVVGVHGIAKDITEIKNAQNLIKEQAELLTSVFSSITEGFFVIDKNWRIQYANPFFITFFGLQVTPFKNQELWQLIPDMNNSLFYEFSQQAAINHKTTHFYEFCRQRMLRFAIYPFSGGLTVYFDDVTEQKKKEQELLDLSLVASRTTNGVVIMNAEGKIEWVNDGFSRLTGYSREEAVGQVPSKLLQGSATSPEISARIYHLYASQVPFSQEVLNYKKNGEIIWFHIDVTPVFDEDGNLVKYIAIENDITELKQKEAEMVKLTENLMRRNEDLQQFTYIVSHNLRAPVANLLGLSRLINSENRDSEIFEKALTKISAAATHLDMVISDLNKILSPLKNAGNSLHEPINIYTVVNAVTAGLQEQLEAVNAHLENRLSPDLILPGSTAYFYSIFNNLITNAIKYRNPEVQLKITISQQTESQKISILFTDNGMGMDLPQINNQLFQLYKRFHPGTEGRGIGLYLVKTQTETMGGRISVQSQPGEGTTFILTFSL</sequence>
<feature type="domain" description="PAC" evidence="9">
    <location>
        <begin position="81"/>
        <end position="132"/>
    </location>
</feature>
<comment type="catalytic activity">
    <reaction evidence="1">
        <text>ATP + protein L-histidine = ADP + protein N-phospho-L-histidine.</text>
        <dbReference type="EC" id="2.7.13.3"/>
    </reaction>
</comment>
<dbReference type="Pfam" id="PF08447">
    <property type="entry name" value="PAS_3"/>
    <property type="match status" value="1"/>
</dbReference>
<dbReference type="InterPro" id="IPR036097">
    <property type="entry name" value="HisK_dim/P_sf"/>
</dbReference>
<gene>
    <name evidence="10" type="ORF">ACFPIB_10770</name>
</gene>
<evidence type="ECO:0000259" key="8">
    <source>
        <dbReference type="PROSITE" id="PS50112"/>
    </source>
</evidence>
<dbReference type="InterPro" id="IPR036890">
    <property type="entry name" value="HATPase_C_sf"/>
</dbReference>
<dbReference type="PROSITE" id="PS50113">
    <property type="entry name" value="PAC"/>
    <property type="match status" value="3"/>
</dbReference>
<evidence type="ECO:0000313" key="10">
    <source>
        <dbReference type="EMBL" id="MFC5271095.1"/>
    </source>
</evidence>